<evidence type="ECO:0000313" key="7">
    <source>
        <dbReference type="Proteomes" id="UP001206639"/>
    </source>
</evidence>
<dbReference type="PROSITE" id="PS50977">
    <property type="entry name" value="HTH_TETR_2"/>
    <property type="match status" value="1"/>
</dbReference>
<dbReference type="InterPro" id="IPR001647">
    <property type="entry name" value="HTH_TetR"/>
</dbReference>
<evidence type="ECO:0000256" key="1">
    <source>
        <dbReference type="ARBA" id="ARBA00023015"/>
    </source>
</evidence>
<protein>
    <submittedName>
        <fullName evidence="6">TetR/AcrR family transcriptional regulator</fullName>
    </submittedName>
</protein>
<accession>A0ABT2M4X4</accession>
<dbReference type="InterPro" id="IPR025996">
    <property type="entry name" value="MT1864/Rv1816-like_C"/>
</dbReference>
<dbReference type="InterPro" id="IPR050109">
    <property type="entry name" value="HTH-type_TetR-like_transc_reg"/>
</dbReference>
<evidence type="ECO:0000259" key="5">
    <source>
        <dbReference type="PROSITE" id="PS50977"/>
    </source>
</evidence>
<dbReference type="SUPFAM" id="SSF46689">
    <property type="entry name" value="Homeodomain-like"/>
    <property type="match status" value="1"/>
</dbReference>
<dbReference type="RefSeq" id="WP_260991356.1">
    <property type="nucleotide sequence ID" value="NZ_JAODWD010000001.1"/>
</dbReference>
<keyword evidence="2 4" id="KW-0238">DNA-binding</keyword>
<keyword evidence="7" id="KW-1185">Reference proteome</keyword>
<evidence type="ECO:0000256" key="3">
    <source>
        <dbReference type="ARBA" id="ARBA00023163"/>
    </source>
</evidence>
<dbReference type="Pfam" id="PF00440">
    <property type="entry name" value="TetR_N"/>
    <property type="match status" value="1"/>
</dbReference>
<keyword evidence="1" id="KW-0805">Transcription regulation</keyword>
<keyword evidence="3" id="KW-0804">Transcription</keyword>
<dbReference type="Gene3D" id="1.10.357.10">
    <property type="entry name" value="Tetracycline Repressor, domain 2"/>
    <property type="match status" value="1"/>
</dbReference>
<proteinExistence type="predicted"/>
<evidence type="ECO:0000256" key="2">
    <source>
        <dbReference type="ARBA" id="ARBA00023125"/>
    </source>
</evidence>
<dbReference type="EMBL" id="JAODWD010000001">
    <property type="protein sequence ID" value="MCT7657297.1"/>
    <property type="molecule type" value="Genomic_DNA"/>
</dbReference>
<feature type="domain" description="HTH tetR-type" evidence="5">
    <location>
        <begin position="11"/>
        <end position="71"/>
    </location>
</feature>
<dbReference type="InterPro" id="IPR036271">
    <property type="entry name" value="Tet_transcr_reg_TetR-rel_C_sf"/>
</dbReference>
<dbReference type="PANTHER" id="PTHR30055:SF220">
    <property type="entry name" value="TETR-FAMILY REGULATORY PROTEIN"/>
    <property type="match status" value="1"/>
</dbReference>
<sequence length="211" mass="21952">MSVTSSPYHHGRLREAAIEAALEEVGQVGATGVSMRAIARRAGVTHAALAYQFGDKSGLFTAIATEGFRLATAAIGPVATGPDGFIQGGIAYISFALAHPGHFEVMFRPDLHRADDPELVEARDAAFAVLYGGARVSLDAAPDEDVTGVVVAGWSLSHGFAGLTRTGNLRGRIGDDATELAVQIAEGIVGIGELARRYLETHAGGVRTQAD</sequence>
<dbReference type="InterPro" id="IPR009057">
    <property type="entry name" value="Homeodomain-like_sf"/>
</dbReference>
<name>A0ABT2M4X4_9MYCO</name>
<gene>
    <name evidence="6" type="ORF">N4S67_02535</name>
</gene>
<dbReference type="PANTHER" id="PTHR30055">
    <property type="entry name" value="HTH-TYPE TRANSCRIPTIONAL REGULATOR RUTR"/>
    <property type="match status" value="1"/>
</dbReference>
<organism evidence="6 7">
    <name type="scientific">Mycobacterium deserti</name>
    <dbReference type="NCBI Taxonomy" id="2978347"/>
    <lineage>
        <taxon>Bacteria</taxon>
        <taxon>Bacillati</taxon>
        <taxon>Actinomycetota</taxon>
        <taxon>Actinomycetes</taxon>
        <taxon>Mycobacteriales</taxon>
        <taxon>Mycobacteriaceae</taxon>
        <taxon>Mycobacterium</taxon>
    </lineage>
</organism>
<evidence type="ECO:0000313" key="6">
    <source>
        <dbReference type="EMBL" id="MCT7657297.1"/>
    </source>
</evidence>
<dbReference type="SUPFAM" id="SSF48498">
    <property type="entry name" value="Tetracyclin repressor-like, C-terminal domain"/>
    <property type="match status" value="1"/>
</dbReference>
<comment type="caution">
    <text evidence="6">The sequence shown here is derived from an EMBL/GenBank/DDBJ whole genome shotgun (WGS) entry which is preliminary data.</text>
</comment>
<feature type="DNA-binding region" description="H-T-H motif" evidence="4">
    <location>
        <begin position="34"/>
        <end position="53"/>
    </location>
</feature>
<dbReference type="Pfam" id="PF13305">
    <property type="entry name" value="TetR_C_33"/>
    <property type="match status" value="1"/>
</dbReference>
<evidence type="ECO:0000256" key="4">
    <source>
        <dbReference type="PROSITE-ProRule" id="PRU00335"/>
    </source>
</evidence>
<dbReference type="Proteomes" id="UP001206639">
    <property type="component" value="Unassembled WGS sequence"/>
</dbReference>
<reference evidence="7" key="1">
    <citation type="submission" date="2023-07" db="EMBL/GenBank/DDBJ databases">
        <authorList>
            <person name="Deng Y."/>
            <person name="Zhang Y.-Q."/>
        </authorList>
    </citation>
    <scope>NUCLEOTIDE SEQUENCE [LARGE SCALE GENOMIC DNA]</scope>
    <source>
        <strain evidence="7">CPCC 205710</strain>
    </source>
</reference>